<dbReference type="InterPro" id="IPR002034">
    <property type="entry name" value="AIPM/Hcit_synth_CS"/>
</dbReference>
<evidence type="ECO:0000256" key="10">
    <source>
        <dbReference type="ARBA" id="ARBA00023304"/>
    </source>
</evidence>
<dbReference type="CDD" id="cd07940">
    <property type="entry name" value="DRE_TIM_IPMS"/>
    <property type="match status" value="1"/>
</dbReference>
<dbReference type="SUPFAM" id="SSF110921">
    <property type="entry name" value="2-isopropylmalate synthase LeuA, allosteric (dimerisation) domain"/>
    <property type="match status" value="1"/>
</dbReference>
<dbReference type="Gene3D" id="3.30.160.270">
    <property type="match status" value="1"/>
</dbReference>
<dbReference type="NCBIfam" id="TIGR00973">
    <property type="entry name" value="leuA_bact"/>
    <property type="match status" value="1"/>
</dbReference>
<evidence type="ECO:0000256" key="6">
    <source>
        <dbReference type="ARBA" id="ARBA00022605"/>
    </source>
</evidence>
<dbReference type="OrthoDB" id="9803573at2"/>
<feature type="domain" description="Pyruvate carboxyltransferase" evidence="13">
    <location>
        <begin position="5"/>
        <end position="266"/>
    </location>
</feature>
<evidence type="ECO:0000259" key="13">
    <source>
        <dbReference type="PROSITE" id="PS50991"/>
    </source>
</evidence>
<evidence type="ECO:0000256" key="9">
    <source>
        <dbReference type="ARBA" id="ARBA00023211"/>
    </source>
</evidence>
<dbReference type="PROSITE" id="PS00815">
    <property type="entry name" value="AIPM_HOMOCIT_SYNTH_1"/>
    <property type="match status" value="1"/>
</dbReference>
<dbReference type="PROSITE" id="PS00816">
    <property type="entry name" value="AIPM_HOMOCIT_SYNTH_2"/>
    <property type="match status" value="1"/>
</dbReference>
<dbReference type="InterPro" id="IPR013785">
    <property type="entry name" value="Aldolase_TIM"/>
</dbReference>
<dbReference type="UniPathway" id="UPA00048">
    <property type="reaction ID" value="UER00070"/>
</dbReference>
<evidence type="ECO:0000256" key="5">
    <source>
        <dbReference type="ARBA" id="ARBA00022430"/>
    </source>
</evidence>
<dbReference type="PANTHER" id="PTHR10277:SF9">
    <property type="entry name" value="2-ISOPROPYLMALATE SYNTHASE 1, CHLOROPLASTIC-RELATED"/>
    <property type="match status" value="1"/>
</dbReference>
<evidence type="ECO:0000256" key="12">
    <source>
        <dbReference type="RuleBase" id="RU003523"/>
    </source>
</evidence>
<proteinExistence type="inferred from homology"/>
<dbReference type="InterPro" id="IPR005671">
    <property type="entry name" value="LeuA_bact_synth"/>
</dbReference>
<evidence type="ECO:0000256" key="2">
    <source>
        <dbReference type="ARBA" id="ARBA00009396"/>
    </source>
</evidence>
<dbReference type="SUPFAM" id="SSF51569">
    <property type="entry name" value="Aldolase"/>
    <property type="match status" value="1"/>
</dbReference>
<evidence type="ECO:0000256" key="1">
    <source>
        <dbReference type="ARBA" id="ARBA00004689"/>
    </source>
</evidence>
<dbReference type="InterPro" id="IPR036230">
    <property type="entry name" value="LeuA_allosteric_dom_sf"/>
</dbReference>
<dbReference type="AlphaFoldDB" id="A0A5B8XHD1"/>
<dbReference type="GO" id="GO:0003852">
    <property type="term" value="F:2-isopropylmalate synthase activity"/>
    <property type="evidence" value="ECO:0007669"/>
    <property type="project" value="UniProtKB-UniRule"/>
</dbReference>
<dbReference type="InterPro" id="IPR013709">
    <property type="entry name" value="2-isopropylmalate_synth_dimer"/>
</dbReference>
<dbReference type="InterPro" id="IPR000891">
    <property type="entry name" value="PYR_CT"/>
</dbReference>
<dbReference type="FunFam" id="1.10.238.260:FF:000001">
    <property type="entry name" value="2-isopropylmalate synthase"/>
    <property type="match status" value="1"/>
</dbReference>
<dbReference type="InterPro" id="IPR054691">
    <property type="entry name" value="LeuA/HCS_post-cat"/>
</dbReference>
<dbReference type="Gene3D" id="3.20.20.70">
    <property type="entry name" value="Aldolase class I"/>
    <property type="match status" value="1"/>
</dbReference>
<dbReference type="GO" id="GO:0009098">
    <property type="term" value="P:L-leucine biosynthetic process"/>
    <property type="evidence" value="ECO:0007669"/>
    <property type="project" value="UniProtKB-UniRule"/>
</dbReference>
<dbReference type="RefSeq" id="WP_146820523.1">
    <property type="nucleotide sequence ID" value="NZ_CP029077.1"/>
</dbReference>
<name>A0A5B8XHD1_9RICK</name>
<keyword evidence="7 12" id="KW-0808">Transferase</keyword>
<evidence type="ECO:0000256" key="8">
    <source>
        <dbReference type="ARBA" id="ARBA00022723"/>
    </source>
</evidence>
<organism evidence="14 15">
    <name type="scientific">Candidatus Deianiraea vastatrix</name>
    <dbReference type="NCBI Taxonomy" id="2163644"/>
    <lineage>
        <taxon>Bacteria</taxon>
        <taxon>Pseudomonadati</taxon>
        <taxon>Pseudomonadota</taxon>
        <taxon>Alphaproteobacteria</taxon>
        <taxon>Rickettsiales</taxon>
        <taxon>Candidatus Deianiraeaceae</taxon>
        <taxon>Candidatus Deianiraea</taxon>
    </lineage>
</organism>
<evidence type="ECO:0000313" key="15">
    <source>
        <dbReference type="Proteomes" id="UP000321934"/>
    </source>
</evidence>
<dbReference type="Gene3D" id="1.10.238.260">
    <property type="match status" value="1"/>
</dbReference>
<dbReference type="EC" id="2.3.3.13" evidence="3 11"/>
<dbReference type="InterPro" id="IPR050073">
    <property type="entry name" value="2-IPM_HCS-like"/>
</dbReference>
<evidence type="ECO:0000256" key="4">
    <source>
        <dbReference type="ARBA" id="ARBA00018198"/>
    </source>
</evidence>
<keyword evidence="5" id="KW-0432">Leucine biosynthesis</keyword>
<keyword evidence="10" id="KW-0100">Branched-chain amino acid biosynthesis</keyword>
<dbReference type="NCBIfam" id="NF002086">
    <property type="entry name" value="PRK00915.1-3"/>
    <property type="match status" value="1"/>
</dbReference>
<keyword evidence="6" id="KW-0028">Amino-acid biosynthesis</keyword>
<dbReference type="PANTHER" id="PTHR10277">
    <property type="entry name" value="HOMOCITRATE SYNTHASE-RELATED"/>
    <property type="match status" value="1"/>
</dbReference>
<dbReference type="EMBL" id="CP029077">
    <property type="protein sequence ID" value="QED23237.1"/>
    <property type="molecule type" value="Genomic_DNA"/>
</dbReference>
<comment type="similarity">
    <text evidence="2">Belongs to the alpha-IPM synthase/homocitrate synthase family. LeuA type 1 subfamily.</text>
</comment>
<dbReference type="Pfam" id="PF00682">
    <property type="entry name" value="HMGL-like"/>
    <property type="match status" value="1"/>
</dbReference>
<keyword evidence="8" id="KW-0479">Metal-binding</keyword>
<dbReference type="Pfam" id="PF22617">
    <property type="entry name" value="HCS_D2"/>
    <property type="match status" value="1"/>
</dbReference>
<gene>
    <name evidence="14" type="ORF">Deia_00436</name>
</gene>
<keyword evidence="9" id="KW-0464">Manganese</keyword>
<evidence type="ECO:0000256" key="3">
    <source>
        <dbReference type="ARBA" id="ARBA00012973"/>
    </source>
</evidence>
<dbReference type="Pfam" id="PF08502">
    <property type="entry name" value="LeuA_dimer"/>
    <property type="match status" value="1"/>
</dbReference>
<sequence>MAKKIIIFDTTLRDGEQAPGAKMSMQEKILVAKNLDGMGVDVIEAGFAASSDGEFETLSQISKILEKSTICSLARAKKEDILTTYNALKNASKKRLHTFISTSEIHIKHKLGKTHDEVLEMIKVSVAFAKTLFDDVEWSAEDATRTDYDFLARCVSVAIENGAKTINIPDTVGYFTPFEYSELFKKLTAEFRSKDVIFSCHCHDDLGMASANSIAAIMGGAGQVECTINGIGERAGNCAMEEVVMAIKTRKDLLNYATSIDTRQFVKISELVSNVTGFFVQANKAIIGKNAFSHESGIHQDGMLKNRQTYEIMTPEDVGFEKTTLTLGKLSGRNALNDKLKQLNFNLSKEELDAVFIKFKALCDIKKTIYDSDIISLLTSKTDESSDEILSYSVNSLENGDKQVSVVAKIGGVEIQETQVSSGILNASLKCINEILKINPSLEKYELKAISMDADAQGIASVVVKNGEKIEHGSGCNCDIIMASIIAYFSACLKIK</sequence>
<dbReference type="GO" id="GO:0046872">
    <property type="term" value="F:metal ion binding"/>
    <property type="evidence" value="ECO:0007669"/>
    <property type="project" value="UniProtKB-KW"/>
</dbReference>
<evidence type="ECO:0000313" key="14">
    <source>
        <dbReference type="EMBL" id="QED23237.1"/>
    </source>
</evidence>
<comment type="pathway">
    <text evidence="1">Amino-acid biosynthesis; L-leucine biosynthesis; L-leucine from 3-methyl-2-oxobutanoate: step 1/4.</text>
</comment>
<evidence type="ECO:0000256" key="7">
    <source>
        <dbReference type="ARBA" id="ARBA00022679"/>
    </source>
</evidence>
<keyword evidence="15" id="KW-1185">Reference proteome</keyword>
<dbReference type="PROSITE" id="PS50991">
    <property type="entry name" value="PYR_CT"/>
    <property type="match status" value="1"/>
</dbReference>
<protein>
    <recommendedName>
        <fullName evidence="4 11">2-isopropylmalate synthase</fullName>
        <ecNumber evidence="3 11">2.3.3.13</ecNumber>
    </recommendedName>
</protein>
<dbReference type="FunFam" id="3.20.20.70:FF:000010">
    <property type="entry name" value="2-isopropylmalate synthase"/>
    <property type="match status" value="1"/>
</dbReference>
<reference evidence="14 15" key="1">
    <citation type="journal article" date="2019" name="ISME J.">
        <title>Deianiraea, an extracellular bacterium associated with the ciliate Paramecium, suggests an alternative scenario for the evolution of Rickettsiales.</title>
        <authorList>
            <person name="Castelli M."/>
            <person name="Sabaneyeva E."/>
            <person name="Lanzoni O."/>
            <person name="Lebedeva N."/>
            <person name="Floriano A.M."/>
            <person name="Gaiarsa S."/>
            <person name="Benken K."/>
            <person name="Modeo L."/>
            <person name="Bandi C."/>
            <person name="Potekhin A."/>
            <person name="Sassera D."/>
            <person name="Petroni G."/>
        </authorList>
    </citation>
    <scope>NUCLEOTIDE SEQUENCE [LARGE SCALE GENOMIC DNA]</scope>
    <source>
        <strain evidence="14">CyL4-1</strain>
    </source>
</reference>
<evidence type="ECO:0000256" key="11">
    <source>
        <dbReference type="NCBIfam" id="TIGR00973"/>
    </source>
</evidence>
<accession>A0A5B8XHD1</accession>
<dbReference type="Proteomes" id="UP000321934">
    <property type="component" value="Chromosome"/>
</dbReference>
<dbReference type="SMART" id="SM00917">
    <property type="entry name" value="LeuA_dimer"/>
    <property type="match status" value="1"/>
</dbReference>